<gene>
    <name evidence="1" type="ORF">ROZALSC1DRAFT_21989</name>
</gene>
<evidence type="ECO:0000313" key="2">
    <source>
        <dbReference type="Proteomes" id="UP000281549"/>
    </source>
</evidence>
<proteinExistence type="predicted"/>
<dbReference type="AlphaFoldDB" id="A0A4P9YJK1"/>
<accession>A0A4P9YJK1</accession>
<sequence length="145" mass="16509">MFRESVTTIFTSIFTFRRGIQNIYGPARDDKTCPSHQETSVTYNESLLRLKPHNYRLTLQSHFALSDYSVLVPLRLHRNRHYRVSILSSLQSAYMWQGGRTAHDQFKSPLTFDAHATCITPVQGRVADLLKATSLIVPLDNGVLS</sequence>
<reference evidence="2" key="1">
    <citation type="journal article" date="2018" name="Nat. Microbiol.">
        <title>Leveraging single-cell genomics to expand the fungal tree of life.</title>
        <authorList>
            <person name="Ahrendt S.R."/>
            <person name="Quandt C.A."/>
            <person name="Ciobanu D."/>
            <person name="Clum A."/>
            <person name="Salamov A."/>
            <person name="Andreopoulos B."/>
            <person name="Cheng J.F."/>
            <person name="Woyke T."/>
            <person name="Pelin A."/>
            <person name="Henrissat B."/>
            <person name="Reynolds N.K."/>
            <person name="Benny G.L."/>
            <person name="Smith M.E."/>
            <person name="James T.Y."/>
            <person name="Grigoriev I.V."/>
        </authorList>
    </citation>
    <scope>NUCLEOTIDE SEQUENCE [LARGE SCALE GENOMIC DNA]</scope>
    <source>
        <strain evidence="2">CSF55</strain>
    </source>
</reference>
<evidence type="ECO:0000313" key="1">
    <source>
        <dbReference type="EMBL" id="RKP19777.1"/>
    </source>
</evidence>
<protein>
    <submittedName>
        <fullName evidence="1">Uncharacterized protein</fullName>
    </submittedName>
</protein>
<organism evidence="1 2">
    <name type="scientific">Rozella allomycis (strain CSF55)</name>
    <dbReference type="NCBI Taxonomy" id="988480"/>
    <lineage>
        <taxon>Eukaryota</taxon>
        <taxon>Fungi</taxon>
        <taxon>Fungi incertae sedis</taxon>
        <taxon>Cryptomycota</taxon>
        <taxon>Cryptomycota incertae sedis</taxon>
        <taxon>Rozella</taxon>
    </lineage>
</organism>
<dbReference type="EMBL" id="ML005162">
    <property type="protein sequence ID" value="RKP19777.1"/>
    <property type="molecule type" value="Genomic_DNA"/>
</dbReference>
<name>A0A4P9YJK1_ROZAC</name>
<dbReference type="Proteomes" id="UP000281549">
    <property type="component" value="Unassembled WGS sequence"/>
</dbReference>